<name>A0A238F8P9_9BASI</name>
<dbReference type="InterPro" id="IPR025993">
    <property type="entry name" value="Ceramide_glucosylTrfase"/>
</dbReference>
<evidence type="ECO:0000256" key="5">
    <source>
        <dbReference type="ARBA" id="ARBA00012699"/>
    </source>
</evidence>
<feature type="region of interest" description="Disordered" evidence="15">
    <location>
        <begin position="43"/>
        <end position="71"/>
    </location>
</feature>
<dbReference type="PANTHER" id="PTHR12726">
    <property type="entry name" value="CERAMIDE GLUCOSYLTRANSFERASE"/>
    <property type="match status" value="1"/>
</dbReference>
<feature type="transmembrane region" description="Helical" evidence="16">
    <location>
        <begin position="359"/>
        <end position="380"/>
    </location>
</feature>
<keyword evidence="11 16" id="KW-0472">Membrane</keyword>
<comment type="pathway">
    <text evidence="2">Lipid metabolism; sphingolipid metabolism.</text>
</comment>
<keyword evidence="18" id="KW-1185">Reference proteome</keyword>
<evidence type="ECO:0000256" key="7">
    <source>
        <dbReference type="ARBA" id="ARBA00022676"/>
    </source>
</evidence>
<comment type="similarity">
    <text evidence="4">Belongs to the glycosyltransferase 2 family.</text>
</comment>
<evidence type="ECO:0000256" key="3">
    <source>
        <dbReference type="ARBA" id="ARBA00004991"/>
    </source>
</evidence>
<keyword evidence="8" id="KW-0808">Transferase</keyword>
<feature type="compositionally biased region" description="Polar residues" evidence="15">
    <location>
        <begin position="44"/>
        <end position="71"/>
    </location>
</feature>
<evidence type="ECO:0000256" key="15">
    <source>
        <dbReference type="SAM" id="MobiDB-lite"/>
    </source>
</evidence>
<accession>A0A238F8P9</accession>
<dbReference type="EC" id="2.4.1.80" evidence="5"/>
<comment type="pathway">
    <text evidence="3">Sphingolipid metabolism.</text>
</comment>
<evidence type="ECO:0000256" key="13">
    <source>
        <dbReference type="ARBA" id="ARBA00031543"/>
    </source>
</evidence>
<dbReference type="AlphaFoldDB" id="A0A238F8P9"/>
<evidence type="ECO:0000256" key="11">
    <source>
        <dbReference type="ARBA" id="ARBA00023136"/>
    </source>
</evidence>
<dbReference type="STRING" id="269621.A0A238F8P9"/>
<evidence type="ECO:0000256" key="2">
    <source>
        <dbReference type="ARBA" id="ARBA00004760"/>
    </source>
</evidence>
<evidence type="ECO:0000256" key="9">
    <source>
        <dbReference type="ARBA" id="ARBA00022692"/>
    </source>
</evidence>
<evidence type="ECO:0000256" key="16">
    <source>
        <dbReference type="SAM" id="Phobius"/>
    </source>
</evidence>
<dbReference type="Proteomes" id="UP000198372">
    <property type="component" value="Unassembled WGS sequence"/>
</dbReference>
<dbReference type="GO" id="GO:0016020">
    <property type="term" value="C:membrane"/>
    <property type="evidence" value="ECO:0007669"/>
    <property type="project" value="UniProtKB-SubCell"/>
</dbReference>
<dbReference type="Pfam" id="PF13506">
    <property type="entry name" value="Glyco_transf_21"/>
    <property type="match status" value="1"/>
</dbReference>
<feature type="transmembrane region" description="Helical" evidence="16">
    <location>
        <begin position="332"/>
        <end position="353"/>
    </location>
</feature>
<dbReference type="EMBL" id="FMSP01000004">
    <property type="protein sequence ID" value="SCV69139.1"/>
    <property type="molecule type" value="Genomic_DNA"/>
</dbReference>
<dbReference type="GO" id="GO:0006679">
    <property type="term" value="P:glucosylceramide biosynthetic process"/>
    <property type="evidence" value="ECO:0007669"/>
    <property type="project" value="TreeGrafter"/>
</dbReference>
<proteinExistence type="inferred from homology"/>
<evidence type="ECO:0000313" key="18">
    <source>
        <dbReference type="Proteomes" id="UP000198372"/>
    </source>
</evidence>
<dbReference type="PANTHER" id="PTHR12726:SF0">
    <property type="entry name" value="CERAMIDE GLUCOSYLTRANSFERASE"/>
    <property type="match status" value="1"/>
</dbReference>
<dbReference type="Gene3D" id="3.90.550.10">
    <property type="entry name" value="Spore Coat Polysaccharide Biosynthesis Protein SpsA, Chain A"/>
    <property type="match status" value="1"/>
</dbReference>
<evidence type="ECO:0000256" key="14">
    <source>
        <dbReference type="ARBA" id="ARBA00032575"/>
    </source>
</evidence>
<dbReference type="GO" id="GO:0008120">
    <property type="term" value="F:ceramide glucosyltransferase activity"/>
    <property type="evidence" value="ECO:0007669"/>
    <property type="project" value="UniProtKB-EC"/>
</dbReference>
<gene>
    <name evidence="17" type="ORF">BQ2448_2159</name>
</gene>
<keyword evidence="7" id="KW-0328">Glycosyltransferase</keyword>
<dbReference type="SUPFAM" id="SSF53448">
    <property type="entry name" value="Nucleotide-diphospho-sugar transferases"/>
    <property type="match status" value="1"/>
</dbReference>
<keyword evidence="9 16" id="KW-0812">Transmembrane</keyword>
<evidence type="ECO:0000256" key="8">
    <source>
        <dbReference type="ARBA" id="ARBA00022679"/>
    </source>
</evidence>
<evidence type="ECO:0000313" key="17">
    <source>
        <dbReference type="EMBL" id="SCV69139.1"/>
    </source>
</evidence>
<protein>
    <recommendedName>
        <fullName evidence="6">Ceramide glucosyltransferase</fullName>
        <ecNumber evidence="5">2.4.1.80</ecNumber>
    </recommendedName>
    <alternativeName>
        <fullName evidence="13">Glucosylceramide synthase</fullName>
    </alternativeName>
    <alternativeName>
        <fullName evidence="14">UDP-glucose ceramide glucosyltransferase</fullName>
    </alternativeName>
    <alternativeName>
        <fullName evidence="12">UDP-glucose:N-acylsphingosine D-glucosyltransferase</fullName>
    </alternativeName>
</protein>
<dbReference type="OrthoDB" id="1483400at2759"/>
<comment type="subcellular location">
    <subcellularLocation>
        <location evidence="1">Membrane</location>
        <topology evidence="1">Multi-pass membrane protein</topology>
    </subcellularLocation>
</comment>
<evidence type="ECO:0000256" key="6">
    <source>
        <dbReference type="ARBA" id="ARBA00019988"/>
    </source>
</evidence>
<evidence type="ECO:0000256" key="12">
    <source>
        <dbReference type="ARBA" id="ARBA00031017"/>
    </source>
</evidence>
<evidence type="ECO:0000256" key="4">
    <source>
        <dbReference type="ARBA" id="ARBA00006739"/>
    </source>
</evidence>
<reference evidence="18" key="1">
    <citation type="submission" date="2016-09" db="EMBL/GenBank/DDBJ databases">
        <authorList>
            <person name="Jeantristanb JTB J.-T."/>
            <person name="Ricardo R."/>
        </authorList>
    </citation>
    <scope>NUCLEOTIDE SEQUENCE [LARGE SCALE GENOMIC DNA]</scope>
</reference>
<keyword evidence="10 16" id="KW-1133">Transmembrane helix</keyword>
<dbReference type="UniPathway" id="UPA00222"/>
<organism evidence="17 18">
    <name type="scientific">Microbotryum intermedium</name>
    <dbReference type="NCBI Taxonomy" id="269621"/>
    <lineage>
        <taxon>Eukaryota</taxon>
        <taxon>Fungi</taxon>
        <taxon>Dikarya</taxon>
        <taxon>Basidiomycota</taxon>
        <taxon>Pucciniomycotina</taxon>
        <taxon>Microbotryomycetes</taxon>
        <taxon>Microbotryales</taxon>
        <taxon>Microbotryaceae</taxon>
        <taxon>Microbotryum</taxon>
    </lineage>
</organism>
<dbReference type="InterPro" id="IPR029044">
    <property type="entry name" value="Nucleotide-diphossugar_trans"/>
</dbReference>
<feature type="transmembrane region" description="Helical" evidence="16">
    <location>
        <begin position="6"/>
        <end position="28"/>
    </location>
</feature>
<sequence length="494" mass="54871">MIAFLLSSVFLVWYIVLWFLGLLGLYVAKTRYDGSSLLPHPGSITESAPSDTESTKMNTKSSSDPIHPSSTPLGVSILRPLRGLDTNLYANLESSFLQIYSAPFEIIFSVASEHDSSIMIVRSLQAKHPHVKSSLIIGEQIVGVNPKINNLISSYRAATYDILWVIDSNVLTSVHTLNNSVRQLRSRGLQGRDIGLVHHLPFAIYPDQNLGSRVEQVFLCSTHAKMYLAINYLSVASCVTGKSCLYRKSHLEKAAAKKQADPKKAFVLAEGEGGLAAFGKYLGEDNMIGEALWQELGLRHAMGGDIAGNAVGSMSLGSYLRRRVRWIRVRKYMVVASTLIEPLTECLLSSILASSALPYLFPSLSAFLILPLHIILWYTLDILIYNALLRSSPAASTRVASRRPVHDGPGVAWFKAWWIREALALPLWLFATLGNEVGWRDDGKVYCVKTDGSVDLVQEGEESKQWVEQGWAWVRSKWGEKRYAVLPSNDEENF</sequence>
<evidence type="ECO:0000256" key="1">
    <source>
        <dbReference type="ARBA" id="ARBA00004141"/>
    </source>
</evidence>
<evidence type="ECO:0000256" key="10">
    <source>
        <dbReference type="ARBA" id="ARBA00022989"/>
    </source>
</evidence>